<proteinExistence type="predicted"/>
<keyword evidence="2" id="KW-1133">Transmembrane helix</keyword>
<dbReference type="HOGENOM" id="CLU_031806_2_0_1"/>
<dbReference type="VEuPathDB" id="FungiDB:A1O7_07271"/>
<feature type="region of interest" description="Disordered" evidence="1">
    <location>
        <begin position="65"/>
        <end position="107"/>
    </location>
</feature>
<keyword evidence="2" id="KW-0812">Transmembrane</keyword>
<dbReference type="GeneID" id="19181846"/>
<dbReference type="AlphaFoldDB" id="W9VML4"/>
<dbReference type="Proteomes" id="UP000019473">
    <property type="component" value="Unassembled WGS sequence"/>
</dbReference>
<evidence type="ECO:0000256" key="2">
    <source>
        <dbReference type="SAM" id="Phobius"/>
    </source>
</evidence>
<name>W9VML4_9EURO</name>
<keyword evidence="4" id="KW-1185">Reference proteome</keyword>
<keyword evidence="2" id="KW-0472">Membrane</keyword>
<feature type="compositionally biased region" description="Polar residues" evidence="1">
    <location>
        <begin position="415"/>
        <end position="426"/>
    </location>
</feature>
<comment type="caution">
    <text evidence="3">The sequence shown here is derived from an EMBL/GenBank/DDBJ whole genome shotgun (WGS) entry which is preliminary data.</text>
</comment>
<dbReference type="OrthoDB" id="5398191at2759"/>
<dbReference type="EMBL" id="AMGW01000005">
    <property type="protein sequence ID" value="EXJ56927.1"/>
    <property type="molecule type" value="Genomic_DNA"/>
</dbReference>
<feature type="compositionally biased region" description="Basic and acidic residues" evidence="1">
    <location>
        <begin position="355"/>
        <end position="366"/>
    </location>
</feature>
<dbReference type="eggNOG" id="ENOG502S3A7">
    <property type="taxonomic scope" value="Eukaryota"/>
</dbReference>
<gene>
    <name evidence="3" type="ORF">A1O7_07271</name>
</gene>
<accession>W9VML4</accession>
<evidence type="ECO:0000313" key="3">
    <source>
        <dbReference type="EMBL" id="EXJ56927.1"/>
    </source>
</evidence>
<sequence length="426" mass="47830">MAMEYINYIKAKAHLATARKSEAPVLSEEDEKFLDHITSQENPPPLPARPDVPAVVKDAQLALMDGAQNVPLPPGTPSELAEEPDVVQEGDQKLAAETTESRPRTAWSWLRRDSRDAKRQLNEATAAGLDDIAADLKKREAEDTDEEKQAKKEEEDMTIMLERLNLAAVNNRVFSISDETQELLQKFNLVFKDLINGVPTAYDDLEKLLTNSDRQLQSTFNSLPGFLQKLIERLPETMTKGFAPEIMAAAAERAQKSGVNMENAGKAAAAAKKMGFKTPSLKELVGKPTAITATLRSIMNYLRARFPAFMGVNVLWSLAMFVLLFVFWYCHKRGREVRLEKERQLTEEEMQKLDVEYRSEHPDEHPTTTADKGASIEDVKAGIQEVEAAKQATEIPEQPVLMEPKPVPPPRYHDQSVSTHQWKIDQ</sequence>
<evidence type="ECO:0000256" key="1">
    <source>
        <dbReference type="SAM" id="MobiDB-lite"/>
    </source>
</evidence>
<feature type="compositionally biased region" description="Basic and acidic residues" evidence="1">
    <location>
        <begin position="90"/>
        <end position="103"/>
    </location>
</feature>
<organism evidence="3 4">
    <name type="scientific">Cladophialophora yegresii CBS 114405</name>
    <dbReference type="NCBI Taxonomy" id="1182544"/>
    <lineage>
        <taxon>Eukaryota</taxon>
        <taxon>Fungi</taxon>
        <taxon>Dikarya</taxon>
        <taxon>Ascomycota</taxon>
        <taxon>Pezizomycotina</taxon>
        <taxon>Eurotiomycetes</taxon>
        <taxon>Chaetothyriomycetidae</taxon>
        <taxon>Chaetothyriales</taxon>
        <taxon>Herpotrichiellaceae</taxon>
        <taxon>Cladophialophora</taxon>
    </lineage>
</organism>
<feature type="transmembrane region" description="Helical" evidence="2">
    <location>
        <begin position="306"/>
        <end position="330"/>
    </location>
</feature>
<feature type="region of interest" description="Disordered" evidence="1">
    <location>
        <begin position="355"/>
        <end position="426"/>
    </location>
</feature>
<reference evidence="3 4" key="1">
    <citation type="submission" date="2013-03" db="EMBL/GenBank/DDBJ databases">
        <title>The Genome Sequence of Cladophialophora yegresii CBS 114405.</title>
        <authorList>
            <consortium name="The Broad Institute Genomics Platform"/>
            <person name="Cuomo C."/>
            <person name="de Hoog S."/>
            <person name="Gorbushina A."/>
            <person name="Walker B."/>
            <person name="Young S.K."/>
            <person name="Zeng Q."/>
            <person name="Gargeya S."/>
            <person name="Fitzgerald M."/>
            <person name="Haas B."/>
            <person name="Abouelleil A."/>
            <person name="Allen A.W."/>
            <person name="Alvarado L."/>
            <person name="Arachchi H.M."/>
            <person name="Berlin A.M."/>
            <person name="Chapman S.B."/>
            <person name="Gainer-Dewar J."/>
            <person name="Goldberg J."/>
            <person name="Griggs A."/>
            <person name="Gujja S."/>
            <person name="Hansen M."/>
            <person name="Howarth C."/>
            <person name="Imamovic A."/>
            <person name="Ireland A."/>
            <person name="Larimer J."/>
            <person name="McCowan C."/>
            <person name="Murphy C."/>
            <person name="Pearson M."/>
            <person name="Poon T.W."/>
            <person name="Priest M."/>
            <person name="Roberts A."/>
            <person name="Saif S."/>
            <person name="Shea T."/>
            <person name="Sisk P."/>
            <person name="Sykes S."/>
            <person name="Wortman J."/>
            <person name="Nusbaum C."/>
            <person name="Birren B."/>
        </authorList>
    </citation>
    <scope>NUCLEOTIDE SEQUENCE [LARGE SCALE GENOMIC DNA]</scope>
    <source>
        <strain evidence="3 4">CBS 114405</strain>
    </source>
</reference>
<evidence type="ECO:0000313" key="4">
    <source>
        <dbReference type="Proteomes" id="UP000019473"/>
    </source>
</evidence>
<protein>
    <submittedName>
        <fullName evidence="3">Uncharacterized protein</fullName>
    </submittedName>
</protein>
<dbReference type="RefSeq" id="XP_007759461.1">
    <property type="nucleotide sequence ID" value="XM_007761271.1"/>
</dbReference>